<dbReference type="GeneID" id="43448167"/>
<proteinExistence type="predicted"/>
<name>A0AAV2WHQ3_MYCNE</name>
<dbReference type="AlphaFoldDB" id="A0AAV2WHQ3"/>
<gene>
    <name evidence="2" type="ORF">BN1047_01650</name>
</gene>
<accession>A0AAV2WHQ3</accession>
<reference evidence="2" key="1">
    <citation type="submission" date="2014-05" db="EMBL/GenBank/DDBJ databases">
        <authorList>
            <person name="Urmite Genomes"/>
        </authorList>
    </citation>
    <scope>NUCLEOTIDE SEQUENCE</scope>
    <source>
        <strain evidence="2">DSM 44074</strain>
    </source>
</reference>
<keyword evidence="1" id="KW-0732">Signal</keyword>
<evidence type="ECO:0000256" key="1">
    <source>
        <dbReference type="SAM" id="SignalP"/>
    </source>
</evidence>
<feature type="signal peptide" evidence="1">
    <location>
        <begin position="1"/>
        <end position="27"/>
    </location>
</feature>
<sequence length="70" mass="7584">MKKIGLAGMIAGAFTAAVVGLAGPAQAQAPLDMVPQTDGIYYPDNNDYYPWFNQLYPTVKVPQVDTSVRH</sequence>
<evidence type="ECO:0000313" key="3">
    <source>
        <dbReference type="Proteomes" id="UP000028864"/>
    </source>
</evidence>
<feature type="chain" id="PRO_5043449916" description="Porin" evidence="1">
    <location>
        <begin position="28"/>
        <end position="70"/>
    </location>
</feature>
<dbReference type="EMBL" id="LK021337">
    <property type="protein sequence ID" value="CDQ43779.1"/>
    <property type="molecule type" value="Genomic_DNA"/>
</dbReference>
<evidence type="ECO:0008006" key="4">
    <source>
        <dbReference type="Google" id="ProtNLM"/>
    </source>
</evidence>
<dbReference type="RefSeq" id="WP_019514243.1">
    <property type="nucleotide sequence ID" value="NZ_CP011022.1"/>
</dbReference>
<dbReference type="Proteomes" id="UP000028864">
    <property type="component" value="Unassembled WGS sequence"/>
</dbReference>
<protein>
    <recommendedName>
        <fullName evidence="4">Porin</fullName>
    </recommendedName>
</protein>
<organism evidence="2 3">
    <name type="scientific">Mycolicibacterium neoaurum</name>
    <name type="common">Mycobacterium neoaurum</name>
    <dbReference type="NCBI Taxonomy" id="1795"/>
    <lineage>
        <taxon>Bacteria</taxon>
        <taxon>Bacillati</taxon>
        <taxon>Actinomycetota</taxon>
        <taxon>Actinomycetes</taxon>
        <taxon>Mycobacteriales</taxon>
        <taxon>Mycobacteriaceae</taxon>
        <taxon>Mycolicibacterium</taxon>
    </lineage>
</organism>
<evidence type="ECO:0000313" key="2">
    <source>
        <dbReference type="EMBL" id="CDQ43779.1"/>
    </source>
</evidence>
<reference evidence="2" key="2">
    <citation type="submission" date="2015-09" db="EMBL/GenBank/DDBJ databases">
        <title>Draft genome sequence of Mycobacterium neoaurum DSM 44074.</title>
        <authorList>
            <person name="Croce O."/>
            <person name="Robert C."/>
            <person name="Raoult D."/>
            <person name="Drancourt M."/>
        </authorList>
    </citation>
    <scope>NUCLEOTIDE SEQUENCE</scope>
    <source>
        <strain evidence="2">DSM 44074</strain>
    </source>
</reference>